<keyword evidence="3" id="KW-1185">Reference proteome</keyword>
<feature type="domain" description="SIS" evidence="1">
    <location>
        <begin position="32"/>
        <end position="200"/>
    </location>
</feature>
<dbReference type="InterPro" id="IPR050099">
    <property type="entry name" value="SIS_GmhA/DiaA_subfam"/>
</dbReference>
<evidence type="ECO:0000313" key="3">
    <source>
        <dbReference type="Proteomes" id="UP000241436"/>
    </source>
</evidence>
<dbReference type="NCBIfam" id="NF002805">
    <property type="entry name" value="PRK02947.1"/>
    <property type="match status" value="1"/>
</dbReference>
<proteinExistence type="predicted"/>
<protein>
    <recommendedName>
        <fullName evidence="1">SIS domain-containing protein</fullName>
    </recommendedName>
</protein>
<dbReference type="Pfam" id="PF13580">
    <property type="entry name" value="SIS_2"/>
    <property type="match status" value="1"/>
</dbReference>
<dbReference type="OrthoDB" id="9805185at2"/>
<dbReference type="GO" id="GO:0097367">
    <property type="term" value="F:carbohydrate derivative binding"/>
    <property type="evidence" value="ECO:0007669"/>
    <property type="project" value="InterPro"/>
</dbReference>
<sequence>MTNPAYYEAVVRLLSEIQRSQAEAIDRAADLIFSSLVADGVLHIFGSGHSHSVAEEAFHRAGGLVPVNTMTEPFLSPLTSPKKSGRLERLSGLAVILLDYHDPQPDEVLIIVSNAGINPVSVELALEAKKRELMVIAITSLRHSQAVASRHPSGQRLFEVADLVIDNYGEAGDGALTFPGLTAKVGPTSLIAGAFIVNSIVCGVVARFLAKGLTPPVYLSANLPGGDEHNRQLEAKYKGRIKLLG</sequence>
<dbReference type="InterPro" id="IPR046348">
    <property type="entry name" value="SIS_dom_sf"/>
</dbReference>
<dbReference type="SUPFAM" id="SSF53697">
    <property type="entry name" value="SIS domain"/>
    <property type="match status" value="1"/>
</dbReference>
<dbReference type="PROSITE" id="PS51464">
    <property type="entry name" value="SIS"/>
    <property type="match status" value="1"/>
</dbReference>
<comment type="caution">
    <text evidence="2">The sequence shown here is derived from an EMBL/GenBank/DDBJ whole genome shotgun (WGS) entry which is preliminary data.</text>
</comment>
<dbReference type="Gene3D" id="3.40.50.10490">
    <property type="entry name" value="Glucose-6-phosphate isomerase like protein, domain 1"/>
    <property type="match status" value="1"/>
</dbReference>
<evidence type="ECO:0000259" key="1">
    <source>
        <dbReference type="PROSITE" id="PS51464"/>
    </source>
</evidence>
<dbReference type="EMBL" id="NVQC01000023">
    <property type="protein sequence ID" value="PTL35498.1"/>
    <property type="molecule type" value="Genomic_DNA"/>
</dbReference>
<name>A0A2T4TWK4_9BACT</name>
<accession>A0A2T4TWK4</accession>
<dbReference type="PANTHER" id="PTHR30390:SF7">
    <property type="entry name" value="PHOSPHOHEPTOSE ISOMERASE"/>
    <property type="match status" value="1"/>
</dbReference>
<dbReference type="InterPro" id="IPR001347">
    <property type="entry name" value="SIS_dom"/>
</dbReference>
<organism evidence="2 3">
    <name type="scientific">Candidatus Methylomirabilis limnetica</name>
    <dbReference type="NCBI Taxonomy" id="2033718"/>
    <lineage>
        <taxon>Bacteria</taxon>
        <taxon>Candidatus Methylomirabilota</taxon>
        <taxon>Candidatus Methylomirabilia</taxon>
        <taxon>Candidatus Methylomirabilales</taxon>
        <taxon>Candidatus Methylomirabilaceae</taxon>
        <taxon>Candidatus Methylomirabilis</taxon>
    </lineage>
</organism>
<reference evidence="2 3" key="1">
    <citation type="submission" date="2017-09" db="EMBL/GenBank/DDBJ databases">
        <title>Bloom of a denitrifying methanotroph, Candidatus Methylomirabilis limnetica, in a deep stratified lake.</title>
        <authorList>
            <person name="Graf J.S."/>
            <person name="Marchant H.K."/>
            <person name="Tienken D."/>
            <person name="Hach P.F."/>
            <person name="Brand A."/>
            <person name="Schubert C.J."/>
            <person name="Kuypers M.M."/>
            <person name="Milucka J."/>
        </authorList>
    </citation>
    <scope>NUCLEOTIDE SEQUENCE [LARGE SCALE GENOMIC DNA]</scope>
    <source>
        <strain evidence="2 3">Zug</strain>
    </source>
</reference>
<dbReference type="Proteomes" id="UP000241436">
    <property type="component" value="Unassembled WGS sequence"/>
</dbReference>
<dbReference type="CDD" id="cd05013">
    <property type="entry name" value="SIS_RpiR"/>
    <property type="match status" value="1"/>
</dbReference>
<dbReference type="AlphaFoldDB" id="A0A2T4TWK4"/>
<dbReference type="GO" id="GO:1901135">
    <property type="term" value="P:carbohydrate derivative metabolic process"/>
    <property type="evidence" value="ECO:0007669"/>
    <property type="project" value="InterPro"/>
</dbReference>
<dbReference type="InterPro" id="IPR035472">
    <property type="entry name" value="RpiR-like_SIS"/>
</dbReference>
<dbReference type="PANTHER" id="PTHR30390">
    <property type="entry name" value="SEDOHEPTULOSE 7-PHOSPHATE ISOMERASE / DNAA INITIATOR-ASSOCIATING FACTOR FOR REPLICATION INITIATION"/>
    <property type="match status" value="1"/>
</dbReference>
<gene>
    <name evidence="2" type="ORF">CLG94_09520</name>
</gene>
<dbReference type="RefSeq" id="WP_107562994.1">
    <property type="nucleotide sequence ID" value="NZ_NVQC01000023.1"/>
</dbReference>
<reference evidence="3" key="2">
    <citation type="journal article" date="2018" name="Environ. Microbiol.">
        <title>Bloom of a denitrifying methanotroph, 'Candidatus Methylomirabilis limnetica', in a deep stratified lake.</title>
        <authorList>
            <person name="Graf J.S."/>
            <person name="Mayr M.J."/>
            <person name="Marchant H.K."/>
            <person name="Tienken D."/>
            <person name="Hach P.F."/>
            <person name="Brand A."/>
            <person name="Schubert C.J."/>
            <person name="Kuypers M.M."/>
            <person name="Milucka J."/>
        </authorList>
    </citation>
    <scope>NUCLEOTIDE SEQUENCE [LARGE SCALE GENOMIC DNA]</scope>
    <source>
        <strain evidence="3">Zug</strain>
    </source>
</reference>
<evidence type="ECO:0000313" key="2">
    <source>
        <dbReference type="EMBL" id="PTL35498.1"/>
    </source>
</evidence>